<keyword evidence="5" id="KW-0749">Sporulation</keyword>
<dbReference type="PANTHER" id="PTHR33495">
    <property type="entry name" value="ANTI-SIGMA FACTOR ANTAGONIST TM_1081-RELATED-RELATED"/>
    <property type="match status" value="1"/>
</dbReference>
<dbReference type="NCBIfam" id="TIGR02886">
    <property type="entry name" value="spore_II_AA"/>
    <property type="match status" value="1"/>
</dbReference>
<evidence type="ECO:0000256" key="2">
    <source>
        <dbReference type="ARBA" id="ARBA00009013"/>
    </source>
</evidence>
<comment type="function">
    <text evidence="1">In the phosphorylated form it could act as an anti-anti-sigma factor that counteracts SpoIIAB and thus releases sigma f from inhibition.</text>
</comment>
<dbReference type="InterPro" id="IPR003658">
    <property type="entry name" value="Anti-sigma_ant"/>
</dbReference>
<evidence type="ECO:0000313" key="8">
    <source>
        <dbReference type="EMBL" id="AOT68667.1"/>
    </source>
</evidence>
<dbReference type="OrthoDB" id="9796601at2"/>
<feature type="domain" description="STAS" evidence="7">
    <location>
        <begin position="1"/>
        <end position="111"/>
    </location>
</feature>
<evidence type="ECO:0000256" key="4">
    <source>
        <dbReference type="ARBA" id="ARBA00022553"/>
    </source>
</evidence>
<dbReference type="InterPro" id="IPR002645">
    <property type="entry name" value="STAS_dom"/>
</dbReference>
<dbReference type="KEGG" id="gfe:Gferi_03075"/>
<dbReference type="PANTHER" id="PTHR33495:SF2">
    <property type="entry name" value="ANTI-SIGMA FACTOR ANTAGONIST TM_1081-RELATED"/>
    <property type="match status" value="1"/>
</dbReference>
<evidence type="ECO:0000259" key="7">
    <source>
        <dbReference type="PROSITE" id="PS50801"/>
    </source>
</evidence>
<proteinExistence type="inferred from homology"/>
<dbReference type="STRING" id="1424294.Gferi_03075"/>
<keyword evidence="4" id="KW-0597">Phosphoprotein</keyword>
<keyword evidence="9" id="KW-1185">Reference proteome</keyword>
<name>A0A1D8GCN0_9FIRM</name>
<dbReference type="PROSITE" id="PS50801">
    <property type="entry name" value="STAS"/>
    <property type="match status" value="1"/>
</dbReference>
<dbReference type="AlphaFoldDB" id="A0A1D8GCN0"/>
<evidence type="ECO:0000313" key="9">
    <source>
        <dbReference type="Proteomes" id="UP000095743"/>
    </source>
</evidence>
<gene>
    <name evidence="8" type="ORF">Gferi_03075</name>
</gene>
<dbReference type="NCBIfam" id="TIGR00377">
    <property type="entry name" value="ant_ant_sig"/>
    <property type="match status" value="1"/>
</dbReference>
<dbReference type="GO" id="GO:0043856">
    <property type="term" value="F:anti-sigma factor antagonist activity"/>
    <property type="evidence" value="ECO:0007669"/>
    <property type="project" value="InterPro"/>
</dbReference>
<evidence type="ECO:0000256" key="5">
    <source>
        <dbReference type="ARBA" id="ARBA00022969"/>
    </source>
</evidence>
<reference evidence="8 9" key="1">
    <citation type="submission" date="2016-09" db="EMBL/GenBank/DDBJ databases">
        <title>Genomic analysis reveals versatility of anaerobic energy metabolism of Geosporobacter ferrireducens IRF9 of phylum Firmicutes.</title>
        <authorList>
            <person name="Kim S.-J."/>
        </authorList>
    </citation>
    <scope>NUCLEOTIDE SEQUENCE [LARGE SCALE GENOMIC DNA]</scope>
    <source>
        <strain evidence="8 9">IRF9</strain>
    </source>
</reference>
<sequence length="111" mass="12808">MHLKFEVINNTLVAQIEGELDHHTAEEIREDIDRQIDQHSIRNLLLDLQGMNFMDSSGIGLVIGRYKRLYKTGGQVAVVHMNSRIERIFKMSGLLNIVKKFDTKKQAMENL</sequence>
<dbReference type="Proteomes" id="UP000095743">
    <property type="component" value="Chromosome"/>
</dbReference>
<dbReference type="Gene3D" id="3.30.750.24">
    <property type="entry name" value="STAS domain"/>
    <property type="match status" value="1"/>
</dbReference>
<dbReference type="InterPro" id="IPR014237">
    <property type="entry name" value="Anti-sigma_F_ant"/>
</dbReference>
<dbReference type="SUPFAM" id="SSF52091">
    <property type="entry name" value="SpoIIaa-like"/>
    <property type="match status" value="1"/>
</dbReference>
<comment type="similarity">
    <text evidence="2 6">Belongs to the anti-sigma-factor antagonist family.</text>
</comment>
<dbReference type="EMBL" id="CP017269">
    <property type="protein sequence ID" value="AOT68667.1"/>
    <property type="molecule type" value="Genomic_DNA"/>
</dbReference>
<evidence type="ECO:0000256" key="3">
    <source>
        <dbReference type="ARBA" id="ARBA00020784"/>
    </source>
</evidence>
<dbReference type="CDD" id="cd07043">
    <property type="entry name" value="STAS_anti-anti-sigma_factors"/>
    <property type="match status" value="1"/>
</dbReference>
<dbReference type="GO" id="GO:0030435">
    <property type="term" value="P:sporulation resulting in formation of a cellular spore"/>
    <property type="evidence" value="ECO:0007669"/>
    <property type="project" value="UniProtKB-KW"/>
</dbReference>
<organism evidence="8 9">
    <name type="scientific">Geosporobacter ferrireducens</name>
    <dbReference type="NCBI Taxonomy" id="1424294"/>
    <lineage>
        <taxon>Bacteria</taxon>
        <taxon>Bacillati</taxon>
        <taxon>Bacillota</taxon>
        <taxon>Clostridia</taxon>
        <taxon>Peptostreptococcales</taxon>
        <taxon>Thermotaleaceae</taxon>
        <taxon>Geosporobacter</taxon>
    </lineage>
</organism>
<evidence type="ECO:0000256" key="6">
    <source>
        <dbReference type="RuleBase" id="RU003749"/>
    </source>
</evidence>
<dbReference type="GO" id="GO:0045152">
    <property type="term" value="F:antisigma factor binding"/>
    <property type="evidence" value="ECO:0007669"/>
    <property type="project" value="InterPro"/>
</dbReference>
<evidence type="ECO:0000256" key="1">
    <source>
        <dbReference type="ARBA" id="ARBA00001976"/>
    </source>
</evidence>
<dbReference type="Pfam" id="PF01740">
    <property type="entry name" value="STAS"/>
    <property type="match status" value="1"/>
</dbReference>
<protein>
    <recommendedName>
        <fullName evidence="3 6">Anti-sigma F factor antagonist</fullName>
    </recommendedName>
    <alternativeName>
        <fullName evidence="6">Stage II sporulation protein</fullName>
    </alternativeName>
</protein>
<dbReference type="InterPro" id="IPR036513">
    <property type="entry name" value="STAS_dom_sf"/>
</dbReference>
<dbReference type="RefSeq" id="WP_069974243.1">
    <property type="nucleotide sequence ID" value="NZ_CP017269.1"/>
</dbReference>
<accession>A0A1D8GCN0</accession>